<evidence type="ECO:0000259" key="6">
    <source>
        <dbReference type="PROSITE" id="PS50860"/>
    </source>
</evidence>
<dbReference type="GO" id="GO:0002161">
    <property type="term" value="F:aminoacyl-tRNA deacylase activity"/>
    <property type="evidence" value="ECO:0007669"/>
    <property type="project" value="UniProtKB-ARBA"/>
</dbReference>
<dbReference type="AlphaFoldDB" id="A0A417YWV3"/>
<feature type="coiled-coil region" evidence="5">
    <location>
        <begin position="254"/>
        <end position="288"/>
    </location>
</feature>
<dbReference type="InterPro" id="IPR018165">
    <property type="entry name" value="Ala-tRNA-synth_IIc_core"/>
</dbReference>
<keyword evidence="3" id="KW-0479">Metal-binding</keyword>
<comment type="subcellular location">
    <subcellularLocation>
        <location evidence="2">Cytoplasm</location>
    </subcellularLocation>
</comment>
<dbReference type="GO" id="GO:0005524">
    <property type="term" value="F:ATP binding"/>
    <property type="evidence" value="ECO:0007669"/>
    <property type="project" value="InterPro"/>
</dbReference>
<keyword evidence="5" id="KW-0175">Coiled coil</keyword>
<dbReference type="GO" id="GO:0004813">
    <property type="term" value="F:alanine-tRNA ligase activity"/>
    <property type="evidence" value="ECO:0007669"/>
    <property type="project" value="InterPro"/>
</dbReference>
<evidence type="ECO:0000256" key="1">
    <source>
        <dbReference type="ARBA" id="ARBA00001947"/>
    </source>
</evidence>
<dbReference type="GO" id="GO:0003676">
    <property type="term" value="F:nucleic acid binding"/>
    <property type="evidence" value="ECO:0007669"/>
    <property type="project" value="InterPro"/>
</dbReference>
<dbReference type="PROSITE" id="PS50860">
    <property type="entry name" value="AA_TRNA_LIGASE_II_ALA"/>
    <property type="match status" value="1"/>
</dbReference>
<dbReference type="Gene3D" id="3.30.980.10">
    <property type="entry name" value="Threonyl-trna Synthetase, Chain A, domain 2"/>
    <property type="match status" value="1"/>
</dbReference>
<comment type="cofactor">
    <cofactor evidence="1">
        <name>Zn(2+)</name>
        <dbReference type="ChEBI" id="CHEBI:29105"/>
    </cofactor>
</comment>
<comment type="caution">
    <text evidence="7">The sequence shown here is derived from an EMBL/GenBank/DDBJ whole genome shotgun (WGS) entry which is preliminary data.</text>
</comment>
<dbReference type="InterPro" id="IPR009000">
    <property type="entry name" value="Transl_B-barrel_sf"/>
</dbReference>
<dbReference type="SUPFAM" id="SSF50447">
    <property type="entry name" value="Translation proteins"/>
    <property type="match status" value="1"/>
</dbReference>
<evidence type="ECO:0000256" key="3">
    <source>
        <dbReference type="ARBA" id="ARBA00022723"/>
    </source>
</evidence>
<keyword evidence="8" id="KW-1185">Reference proteome</keyword>
<evidence type="ECO:0000313" key="8">
    <source>
        <dbReference type="Proteomes" id="UP000284416"/>
    </source>
</evidence>
<dbReference type="OrthoDB" id="9812949at2"/>
<name>A0A417YWV3_9BACI</name>
<dbReference type="GO" id="GO:0046872">
    <property type="term" value="F:metal ion binding"/>
    <property type="evidence" value="ECO:0007669"/>
    <property type="project" value="UniProtKB-KW"/>
</dbReference>
<dbReference type="PANTHER" id="PTHR43462:SF1">
    <property type="entry name" value="ALANYL-TRNA EDITING PROTEIN AARSD1"/>
    <property type="match status" value="1"/>
</dbReference>
<dbReference type="Gene3D" id="3.10.310.40">
    <property type="match status" value="1"/>
</dbReference>
<accession>A0A417YWV3</accession>
<proteinExistence type="predicted"/>
<evidence type="ECO:0000313" key="7">
    <source>
        <dbReference type="EMBL" id="RHW42077.1"/>
    </source>
</evidence>
<dbReference type="Proteomes" id="UP000284416">
    <property type="component" value="Unassembled WGS sequence"/>
</dbReference>
<evidence type="ECO:0000256" key="5">
    <source>
        <dbReference type="SAM" id="Coils"/>
    </source>
</evidence>
<dbReference type="EMBL" id="QWEG01000003">
    <property type="protein sequence ID" value="RHW42077.1"/>
    <property type="molecule type" value="Genomic_DNA"/>
</dbReference>
<dbReference type="InterPro" id="IPR018163">
    <property type="entry name" value="Thr/Ala-tRNA-synth_IIc_edit"/>
</dbReference>
<keyword evidence="4" id="KW-0862">Zinc</keyword>
<dbReference type="SMART" id="SM00863">
    <property type="entry name" value="tRNA_SAD"/>
    <property type="match status" value="1"/>
</dbReference>
<dbReference type="Pfam" id="PF07973">
    <property type="entry name" value="tRNA_SAD"/>
    <property type="match status" value="1"/>
</dbReference>
<sequence>MSEKLFYQNPYLTKFTSSLVKQEQDERGNWIAVLRETAFYPTGGGQPHDTGTLNGVKVIGVEEEDGEVRHFLDERIEGAEISIHGEIDWDRRFDHMQQHTGQHILSAAFDNLFGYKTVGFHLGREESTIDLETTGLEESQILEAEKIANRIVLENRPIETRWVTKEEATLLPLRKQLSVNEDIRLVIIPDFDYNGCGGTHPSSTGQAGLIKVLGTEKEKKKTRVTFTAGERSFEQFSKKQQVVAKLTPLLNAPQEGLEKAVLRLLEAKEQLEKQLEEVKDTLIEFEAKELRAKSKKDEYTVAAVFKERPIQEMQKLARLVVNDEIESRVIFVSETDRKLQIVCAKGKVAEGNMKELLGKTLLKINGRGGGSEFFAQGGGEAVVGGQKLLEEMFENI</sequence>
<dbReference type="GO" id="GO:0006419">
    <property type="term" value="P:alanyl-tRNA aminoacylation"/>
    <property type="evidence" value="ECO:0007669"/>
    <property type="project" value="InterPro"/>
</dbReference>
<dbReference type="Gene3D" id="2.40.30.130">
    <property type="match status" value="1"/>
</dbReference>
<dbReference type="PANTHER" id="PTHR43462">
    <property type="entry name" value="ALANYL-TRNA EDITING PROTEIN"/>
    <property type="match status" value="1"/>
</dbReference>
<dbReference type="InterPro" id="IPR012947">
    <property type="entry name" value="tRNA_SAD"/>
</dbReference>
<dbReference type="GO" id="GO:0005737">
    <property type="term" value="C:cytoplasm"/>
    <property type="evidence" value="ECO:0007669"/>
    <property type="project" value="UniProtKB-SubCell"/>
</dbReference>
<gene>
    <name evidence="7" type="ORF">D1B31_05415</name>
</gene>
<protein>
    <submittedName>
        <fullName evidence="7">Alanyl-tRNA editing protein</fullName>
    </submittedName>
</protein>
<dbReference type="SUPFAM" id="SSF55186">
    <property type="entry name" value="ThrRS/AlaRS common domain"/>
    <property type="match status" value="1"/>
</dbReference>
<organism evidence="7 8">
    <name type="scientific">Neobacillus notoginsengisoli</name>
    <dbReference type="NCBI Taxonomy" id="1578198"/>
    <lineage>
        <taxon>Bacteria</taxon>
        <taxon>Bacillati</taxon>
        <taxon>Bacillota</taxon>
        <taxon>Bacilli</taxon>
        <taxon>Bacillales</taxon>
        <taxon>Bacillaceae</taxon>
        <taxon>Neobacillus</taxon>
    </lineage>
</organism>
<dbReference type="InterPro" id="IPR051335">
    <property type="entry name" value="Alanyl-tRNA_Editing_Enzymes"/>
</dbReference>
<dbReference type="RefSeq" id="WP_118919732.1">
    <property type="nucleotide sequence ID" value="NZ_QWEG01000003.1"/>
</dbReference>
<evidence type="ECO:0000256" key="2">
    <source>
        <dbReference type="ARBA" id="ARBA00004496"/>
    </source>
</evidence>
<evidence type="ECO:0000256" key="4">
    <source>
        <dbReference type="ARBA" id="ARBA00022833"/>
    </source>
</evidence>
<reference evidence="7 8" key="1">
    <citation type="journal article" date="2017" name="Int. J. Syst. Evol. Microbiol.">
        <title>Bacillus notoginsengisoli sp. nov., a novel bacterium isolated from the rhizosphere of Panax notoginseng.</title>
        <authorList>
            <person name="Zhang M.Y."/>
            <person name="Cheng J."/>
            <person name="Cai Y."/>
            <person name="Zhang T.Y."/>
            <person name="Wu Y.Y."/>
            <person name="Manikprabhu D."/>
            <person name="Li W.J."/>
            <person name="Zhang Y.X."/>
        </authorList>
    </citation>
    <scope>NUCLEOTIDE SEQUENCE [LARGE SCALE GENOMIC DNA]</scope>
    <source>
        <strain evidence="7 8">JCM 30743</strain>
    </source>
</reference>
<feature type="domain" description="Alanyl-transfer RNA synthetases family profile" evidence="6">
    <location>
        <begin position="1"/>
        <end position="216"/>
    </location>
</feature>